<accession>A0A934K5D7</accession>
<dbReference type="Proteomes" id="UP000248724">
    <property type="component" value="Unassembled WGS sequence"/>
</dbReference>
<dbReference type="GO" id="GO:0015774">
    <property type="term" value="P:polysaccharide transport"/>
    <property type="evidence" value="ECO:0007669"/>
    <property type="project" value="InterPro"/>
</dbReference>
<dbReference type="EMBL" id="QHBU01000153">
    <property type="protein sequence ID" value="PZR80417.1"/>
    <property type="molecule type" value="Genomic_DNA"/>
</dbReference>
<dbReference type="SUPFAM" id="SSF53756">
    <property type="entry name" value="UDP-Glycosyltransferase/glycogen phosphorylase"/>
    <property type="match status" value="1"/>
</dbReference>
<comment type="caution">
    <text evidence="2">The sequence shown here is derived from an EMBL/GenBank/DDBJ whole genome shotgun (WGS) entry which is preliminary data.</text>
</comment>
<organism evidence="2 3">
    <name type="scientific">Candidatus Aeolococcus gillhamiae</name>
    <dbReference type="NCBI Taxonomy" id="3127015"/>
    <lineage>
        <taxon>Bacteria</taxon>
        <taxon>Bacillati</taxon>
        <taxon>Candidatus Dormiibacterota</taxon>
        <taxon>Candidatus Dormibacteria</taxon>
        <taxon>Candidatus Aeolococcales</taxon>
        <taxon>Candidatus Aeolococcaceae</taxon>
        <taxon>Candidatus Aeolococcus</taxon>
    </lineage>
</organism>
<evidence type="ECO:0000313" key="4">
    <source>
        <dbReference type="Proteomes" id="UP000606991"/>
    </source>
</evidence>
<dbReference type="InterPro" id="IPR007833">
    <property type="entry name" value="Capsule_polysaccharide_synth"/>
</dbReference>
<dbReference type="AlphaFoldDB" id="A0A2W5Z8T0"/>
<accession>A0A2W5Z8T0</accession>
<gene>
    <name evidence="2" type="ORF">DLM65_08265</name>
    <name evidence="1" type="ORF">JF886_14510</name>
</gene>
<reference evidence="2 3" key="1">
    <citation type="journal article" date="2017" name="Nature">
        <title>Atmospheric trace gases support primary production in Antarctic desert surface soil.</title>
        <authorList>
            <person name="Ji M."/>
            <person name="Greening C."/>
            <person name="Vanwonterghem I."/>
            <person name="Carere C.R."/>
            <person name="Bay S.K."/>
            <person name="Steen J.A."/>
            <person name="Montgomery K."/>
            <person name="Lines T."/>
            <person name="Beardall J."/>
            <person name="van Dorst J."/>
            <person name="Snape I."/>
            <person name="Stott M.B."/>
            <person name="Hugenholtz P."/>
            <person name="Ferrari B.C."/>
        </authorList>
    </citation>
    <scope>NUCLEOTIDE SEQUENCE [LARGE SCALE GENOMIC DNA]</scope>
    <source>
        <strain evidence="2">RRmetagenome_bin12</strain>
    </source>
</reference>
<dbReference type="Pfam" id="PF05159">
    <property type="entry name" value="Capsule_synth"/>
    <property type="match status" value="1"/>
</dbReference>
<evidence type="ECO:0000313" key="2">
    <source>
        <dbReference type="EMBL" id="PZR80417.1"/>
    </source>
</evidence>
<dbReference type="Proteomes" id="UP000606991">
    <property type="component" value="Unassembled WGS sequence"/>
</dbReference>
<reference evidence="1 4" key="3">
    <citation type="submission" date="2020-10" db="EMBL/GenBank/DDBJ databases">
        <title>Ca. Dormibacterota MAGs.</title>
        <authorList>
            <person name="Montgomery K."/>
        </authorList>
    </citation>
    <scope>NUCLEOTIDE SEQUENCE [LARGE SCALE GENOMIC DNA]</scope>
    <source>
        <strain evidence="1">SC8812_S17_18</strain>
    </source>
</reference>
<reference evidence="2" key="2">
    <citation type="submission" date="2018-05" db="EMBL/GenBank/DDBJ databases">
        <authorList>
            <person name="Ferrari B."/>
        </authorList>
    </citation>
    <scope>NUCLEOTIDE SEQUENCE</scope>
    <source>
        <strain evidence="2">RRmetagenome_bin12</strain>
    </source>
</reference>
<dbReference type="RefSeq" id="WP_337313710.1">
    <property type="nucleotide sequence ID" value="NZ_JAEKNS010000145.1"/>
</dbReference>
<dbReference type="EMBL" id="JAEKNS010000145">
    <property type="protein sequence ID" value="MBJ7596040.1"/>
    <property type="molecule type" value="Genomic_DNA"/>
</dbReference>
<evidence type="ECO:0000313" key="3">
    <source>
        <dbReference type="Proteomes" id="UP000248724"/>
    </source>
</evidence>
<dbReference type="GO" id="GO:0000271">
    <property type="term" value="P:polysaccharide biosynthetic process"/>
    <property type="evidence" value="ECO:0007669"/>
    <property type="project" value="InterPro"/>
</dbReference>
<sequence length="579" mass="64041">MTRPTLQRRAVDRLREWSYAHPRARILLREGWGISRDAAHAVHLPAPFEPVEMDDLRRLRDTACELPRAAVGRLLILSTRGWSTHTVTEATIAHAARCRGWEPVFAMCGGRLPVCDVAPVHAAPPMPCHSCAGYAHDAIAAAGFDPIRVKDLVDIGALTATARARTAALRSVADCDAYSVDSFALGRFVRTSVAWFLSRGTLLDDAETLRTYRSFLVSGMVLREAFTQLLDQVRPDRILVLNGAFFPERILAELASRREIPVTRYEKGFLTDTVLAGRWRAGADDLDPGEATWHAAAGTALTADQLRTIETYLDERVRGGRTLDNFWATRVEDAADIRAGLRLRDGHPVVGVFLNILWDSAIQDKDVAFPSMGRWLVEVVRWAQRNPSVDVVLRVHPAEVKLANHVSRERMADHIATQFARLPDNVRVVHAESDVSSYALIGMTSVGLVYTSTIGLEMAAQGIPVICAAKTHYGKRGFTLDPDAADDYWRALETAVAAPPEAEERARIAELARRYAYLFFFRYHQFLEVVHEEGRSRPRVTVMSADDLAPGRHAGLDRVVDGVLTGDGPVITPATAETH</sequence>
<evidence type="ECO:0000313" key="1">
    <source>
        <dbReference type="EMBL" id="MBJ7596040.1"/>
    </source>
</evidence>
<protein>
    <recommendedName>
        <fullName evidence="5">Capsule biosynthesis protein</fullName>
    </recommendedName>
</protein>
<name>A0A2W5Z8T0_9BACT</name>
<evidence type="ECO:0008006" key="5">
    <source>
        <dbReference type="Google" id="ProtNLM"/>
    </source>
</evidence>
<proteinExistence type="predicted"/>